<dbReference type="Proteomes" id="UP000886721">
    <property type="component" value="Unassembled WGS sequence"/>
</dbReference>
<comment type="caution">
    <text evidence="2">The sequence shown here is derived from an EMBL/GenBank/DDBJ whole genome shotgun (WGS) entry which is preliminary data.</text>
</comment>
<evidence type="ECO:0000256" key="1">
    <source>
        <dbReference type="SAM" id="Coils"/>
    </source>
</evidence>
<accession>A0A9D1WX98</accession>
<proteinExistence type="predicted"/>
<feature type="coiled-coil region" evidence="1">
    <location>
        <begin position="477"/>
        <end position="504"/>
    </location>
</feature>
<dbReference type="InterPro" id="IPR010866">
    <property type="entry name" value="A-2_8-polyST"/>
</dbReference>
<name>A0A9D1WX98_9FIRM</name>
<reference evidence="2" key="2">
    <citation type="submission" date="2021-04" db="EMBL/GenBank/DDBJ databases">
        <authorList>
            <person name="Gilroy R."/>
        </authorList>
    </citation>
    <scope>NUCLEOTIDE SEQUENCE</scope>
    <source>
        <strain evidence="2">CHK191-13928</strain>
    </source>
</reference>
<dbReference type="Pfam" id="PF07388">
    <property type="entry name" value="A-2_8-polyST"/>
    <property type="match status" value="1"/>
</dbReference>
<protein>
    <submittedName>
        <fullName evidence="2">Uncharacterized protein</fullName>
    </submittedName>
</protein>
<evidence type="ECO:0000313" key="3">
    <source>
        <dbReference type="Proteomes" id="UP000886721"/>
    </source>
</evidence>
<gene>
    <name evidence="2" type="ORF">H9735_10925</name>
</gene>
<keyword evidence="1" id="KW-0175">Coiled coil</keyword>
<evidence type="ECO:0000313" key="2">
    <source>
        <dbReference type="EMBL" id="HIX68617.1"/>
    </source>
</evidence>
<dbReference type="AlphaFoldDB" id="A0A9D1WX98"/>
<organism evidence="2 3">
    <name type="scientific">Candidatus Anaerostipes excrementavium</name>
    <dbReference type="NCBI Taxonomy" id="2838463"/>
    <lineage>
        <taxon>Bacteria</taxon>
        <taxon>Bacillati</taxon>
        <taxon>Bacillota</taxon>
        <taxon>Clostridia</taxon>
        <taxon>Lachnospirales</taxon>
        <taxon>Lachnospiraceae</taxon>
        <taxon>Anaerostipes</taxon>
    </lineage>
</organism>
<sequence length="509" mass="59566">MILYYGVTSYHMLCCILHKMIIHPEEKAGIFLSDTHPECQRLIGAIEKSKLFEEAGLFPDKGRMLPYKKKYAENPTEKNLDVLVQRLSAEVKKDLPFRPEEITEYNICGDQYGLGIWLIHEREEYAFFEEGCGVYTRKHLLLENLARLNPFQYDMAQKYHCMGDYKGITKKYIEFASQEGAFDEEKCEDFSVKNILAKMDAAKMEQVKQIFQVPKSSGTEETSSVLLLTQQFVNMGFLTVCQEKELYDLMLDYFAPEGKLYIKPHPSDWQGLYKNWYPEAVVLPRFMPSELIPYSNDKKYDAGITVSSTSIFGLEPYLKEIVCLDSSLEDHYENIHWYYALGQILSQGVTEARSIEYQGNCPRLFEAMLPKIPKGGDLKILVTNQREERPSTDLVVYLNEDEDHQIPEWMYEEPWKLWPASVCMKDLISRRQRIHYFYIYARQKEELEALKKAEVKKNLKYSEQEISITPEKYQAECRALQGMLRAANQRIEVLLREKKELEEKLNQTK</sequence>
<dbReference type="EMBL" id="DXEM01000032">
    <property type="protein sequence ID" value="HIX68617.1"/>
    <property type="molecule type" value="Genomic_DNA"/>
</dbReference>
<reference evidence="2" key="1">
    <citation type="journal article" date="2021" name="PeerJ">
        <title>Extensive microbial diversity within the chicken gut microbiome revealed by metagenomics and culture.</title>
        <authorList>
            <person name="Gilroy R."/>
            <person name="Ravi A."/>
            <person name="Getino M."/>
            <person name="Pursley I."/>
            <person name="Horton D.L."/>
            <person name="Alikhan N.F."/>
            <person name="Baker D."/>
            <person name="Gharbi K."/>
            <person name="Hall N."/>
            <person name="Watson M."/>
            <person name="Adriaenssens E.M."/>
            <person name="Foster-Nyarko E."/>
            <person name="Jarju S."/>
            <person name="Secka A."/>
            <person name="Antonio M."/>
            <person name="Oren A."/>
            <person name="Chaudhuri R.R."/>
            <person name="La Ragione R."/>
            <person name="Hildebrand F."/>
            <person name="Pallen M.J."/>
        </authorList>
    </citation>
    <scope>NUCLEOTIDE SEQUENCE</scope>
    <source>
        <strain evidence="2">CHK191-13928</strain>
    </source>
</reference>